<comment type="caution">
    <text evidence="1">The sequence shown here is derived from an EMBL/GenBank/DDBJ whole genome shotgun (WGS) entry which is preliminary data.</text>
</comment>
<reference evidence="1" key="1">
    <citation type="submission" date="2020-11" db="EMBL/GenBank/DDBJ databases">
        <authorList>
            <consortium name="DOE Joint Genome Institute"/>
            <person name="Ahrendt S."/>
            <person name="Riley R."/>
            <person name="Andreopoulos W."/>
            <person name="Labutti K."/>
            <person name="Pangilinan J."/>
            <person name="Ruiz-Duenas F.J."/>
            <person name="Barrasa J.M."/>
            <person name="Sanchez-Garcia M."/>
            <person name="Camarero S."/>
            <person name="Miyauchi S."/>
            <person name="Serrano A."/>
            <person name="Linde D."/>
            <person name="Babiker R."/>
            <person name="Drula E."/>
            <person name="Ayuso-Fernandez I."/>
            <person name="Pacheco R."/>
            <person name="Padilla G."/>
            <person name="Ferreira P."/>
            <person name="Barriuso J."/>
            <person name="Kellner H."/>
            <person name="Castanera R."/>
            <person name="Alfaro M."/>
            <person name="Ramirez L."/>
            <person name="Pisabarro A.G."/>
            <person name="Kuo A."/>
            <person name="Tritt A."/>
            <person name="Lipzen A."/>
            <person name="He G."/>
            <person name="Yan M."/>
            <person name="Ng V."/>
            <person name="Cullen D."/>
            <person name="Martin F."/>
            <person name="Rosso M.-N."/>
            <person name="Henrissat B."/>
            <person name="Hibbett D."/>
            <person name="Martinez A.T."/>
            <person name="Grigoriev I.V."/>
        </authorList>
    </citation>
    <scope>NUCLEOTIDE SEQUENCE</scope>
    <source>
        <strain evidence="1">CBS 247.69</strain>
    </source>
</reference>
<proteinExistence type="predicted"/>
<evidence type="ECO:0000313" key="1">
    <source>
        <dbReference type="EMBL" id="KAF9465085.1"/>
    </source>
</evidence>
<protein>
    <submittedName>
        <fullName evidence="1">Uncharacterized protein</fullName>
    </submittedName>
</protein>
<gene>
    <name evidence="1" type="ORF">BDZ94DRAFT_1254442</name>
</gene>
<accession>A0A9P6CK83</accession>
<keyword evidence="2" id="KW-1185">Reference proteome</keyword>
<organism evidence="1 2">
    <name type="scientific">Collybia nuda</name>
    <dbReference type="NCBI Taxonomy" id="64659"/>
    <lineage>
        <taxon>Eukaryota</taxon>
        <taxon>Fungi</taxon>
        <taxon>Dikarya</taxon>
        <taxon>Basidiomycota</taxon>
        <taxon>Agaricomycotina</taxon>
        <taxon>Agaricomycetes</taxon>
        <taxon>Agaricomycetidae</taxon>
        <taxon>Agaricales</taxon>
        <taxon>Tricholomatineae</taxon>
        <taxon>Clitocybaceae</taxon>
        <taxon>Collybia</taxon>
    </lineage>
</organism>
<dbReference type="Proteomes" id="UP000807353">
    <property type="component" value="Unassembled WGS sequence"/>
</dbReference>
<evidence type="ECO:0000313" key="2">
    <source>
        <dbReference type="Proteomes" id="UP000807353"/>
    </source>
</evidence>
<sequence length="74" mass="8297">MIFDTRYYSAPWKPGDVSSGGPSWVRIGSYRGKLDRLGKVGSTRAGDVHSRTRRDKLGSGEVEKRIRSVSWVLD</sequence>
<dbReference type="AlphaFoldDB" id="A0A9P6CK83"/>
<name>A0A9P6CK83_9AGAR</name>
<dbReference type="EMBL" id="MU150249">
    <property type="protein sequence ID" value="KAF9465085.1"/>
    <property type="molecule type" value="Genomic_DNA"/>
</dbReference>